<dbReference type="Pfam" id="PF00171">
    <property type="entry name" value="Aldedh"/>
    <property type="match status" value="1"/>
</dbReference>
<dbReference type="SUPFAM" id="SSF53720">
    <property type="entry name" value="ALDH-like"/>
    <property type="match status" value="1"/>
</dbReference>
<dbReference type="OrthoDB" id="6882680at2"/>
<dbReference type="InterPro" id="IPR016162">
    <property type="entry name" value="Ald_DH_N"/>
</dbReference>
<dbReference type="PROSITE" id="PS00687">
    <property type="entry name" value="ALDEHYDE_DEHYDR_GLU"/>
    <property type="match status" value="1"/>
</dbReference>
<accession>W5TDT7</accession>
<dbReference type="KEGG" id="nno:NONO_c27130"/>
<evidence type="ECO:0000256" key="1">
    <source>
        <dbReference type="ARBA" id="ARBA00009986"/>
    </source>
</evidence>
<evidence type="ECO:0000256" key="2">
    <source>
        <dbReference type="ARBA" id="ARBA00023002"/>
    </source>
</evidence>
<dbReference type="GO" id="GO:0008957">
    <property type="term" value="F:phenylacetaldehyde dehydrogenase (NAD+) activity"/>
    <property type="evidence" value="ECO:0007669"/>
    <property type="project" value="UniProtKB-EC"/>
</dbReference>
<evidence type="ECO:0000259" key="5">
    <source>
        <dbReference type="Pfam" id="PF00171"/>
    </source>
</evidence>
<dbReference type="RefSeq" id="WP_038550548.1">
    <property type="nucleotide sequence ID" value="NZ_CP006850.1"/>
</dbReference>
<dbReference type="PATRIC" id="fig|1415166.3.peg.2781"/>
<dbReference type="EC" id="1.2.99.3" evidence="6"/>
<dbReference type="FunFam" id="3.40.605.10:FF:000007">
    <property type="entry name" value="NAD/NADP-dependent betaine aldehyde dehydrogenase"/>
    <property type="match status" value="1"/>
</dbReference>
<keyword evidence="7" id="KW-1185">Reference proteome</keyword>
<dbReference type="FunFam" id="3.40.309.10:FF:000012">
    <property type="entry name" value="Betaine aldehyde dehydrogenase"/>
    <property type="match status" value="1"/>
</dbReference>
<dbReference type="InterPro" id="IPR029510">
    <property type="entry name" value="Ald_DH_CS_GLU"/>
</dbReference>
<dbReference type="InterPro" id="IPR015590">
    <property type="entry name" value="Aldehyde_DH_dom"/>
</dbReference>
<dbReference type="PANTHER" id="PTHR11699">
    <property type="entry name" value="ALDEHYDE DEHYDROGENASE-RELATED"/>
    <property type="match status" value="1"/>
</dbReference>
<organism evidence="6 7">
    <name type="scientific">Nocardia nova SH22a</name>
    <dbReference type="NCBI Taxonomy" id="1415166"/>
    <lineage>
        <taxon>Bacteria</taxon>
        <taxon>Bacillati</taxon>
        <taxon>Actinomycetota</taxon>
        <taxon>Actinomycetes</taxon>
        <taxon>Mycobacteriales</taxon>
        <taxon>Nocardiaceae</taxon>
        <taxon>Nocardia</taxon>
    </lineage>
</organism>
<dbReference type="eggNOG" id="COG1012">
    <property type="taxonomic scope" value="Bacteria"/>
</dbReference>
<feature type="domain" description="Aldehyde dehydrogenase" evidence="5">
    <location>
        <begin position="34"/>
        <end position="494"/>
    </location>
</feature>
<dbReference type="EMBL" id="CP006850">
    <property type="protein sequence ID" value="AHH17505.1"/>
    <property type="molecule type" value="Genomic_DNA"/>
</dbReference>
<dbReference type="InterPro" id="IPR016163">
    <property type="entry name" value="Ald_DH_C"/>
</dbReference>
<evidence type="ECO:0000313" key="6">
    <source>
        <dbReference type="EMBL" id="AHH17505.1"/>
    </source>
</evidence>
<name>W5TDT7_9NOCA</name>
<protein>
    <submittedName>
        <fullName evidence="6">Aldehyde dehydrogenase</fullName>
        <ecNumber evidence="6">1.2.1.39</ecNumber>
        <ecNumber evidence="6">1.2.99.3</ecNumber>
    </submittedName>
</protein>
<dbReference type="Proteomes" id="UP000019150">
    <property type="component" value="Chromosome"/>
</dbReference>
<dbReference type="AlphaFoldDB" id="W5TDT7"/>
<dbReference type="STRING" id="1415166.NONO_c27130"/>
<evidence type="ECO:0000256" key="4">
    <source>
        <dbReference type="RuleBase" id="RU003345"/>
    </source>
</evidence>
<reference evidence="6 7" key="1">
    <citation type="journal article" date="2014" name="Appl. Environ. Microbiol.">
        <title>Insights into the Microbial Degradation of Rubber and Gutta-Percha by Analysis of the Complete Genome of Nocardia nova SH22a.</title>
        <authorList>
            <person name="Luo Q."/>
            <person name="Hiessl S."/>
            <person name="Poehlein A."/>
            <person name="Daniel R."/>
            <person name="Steinbuchel A."/>
        </authorList>
    </citation>
    <scope>NUCLEOTIDE SEQUENCE [LARGE SCALE GENOMIC DNA]</scope>
    <source>
        <strain evidence="6">SH22a</strain>
    </source>
</reference>
<comment type="similarity">
    <text evidence="1 4">Belongs to the aldehyde dehydrogenase family.</text>
</comment>
<dbReference type="Gene3D" id="3.40.605.10">
    <property type="entry name" value="Aldehyde Dehydrogenase, Chain A, domain 1"/>
    <property type="match status" value="1"/>
</dbReference>
<evidence type="ECO:0000313" key="7">
    <source>
        <dbReference type="Proteomes" id="UP000019150"/>
    </source>
</evidence>
<sequence>MTVTTPIVTGQKVSPAVEAWLASHRPALLIDNEWVPAASGATFESVNPATEAVIGHVAEADKPDVDRAVRSARAAFENGPWAKMGPHARGAIMRRYGRILEEHADELTELESLDNGMTIGASKAFFTVAMESYYFFAGQTTVVGGHTPPVAEGAFNYTTRKPVGVVAGIIPWNAPITSAMWKVGPALAAGNAIILKPAEQASLSCIRLGELAVEAGFPPGVFNILTGFGPGAGSSLSEHPDVDKISFTGSTEVGKLILQASTGNLKRVTLELGGKSPNIVFADADLTAAVPYALAAFTTLTGQACGAGSRLFVQREIKDEFVELLTEQTAALTMGDPLDPATTLGPLASREQFDRVCGYLAAGKEAGATATIGGESVGGGGFFVQPTIFDGVDNSMRIAREEIFGPVLSVIPFTDEDDAIAQANDSTYGLGAAVWSRDISRAHRVADRIKSGMVWVNTYLALDPTMPLGGFKQSGIGREMGPDWYHHFTEEKAVYIKL</sequence>
<proteinExistence type="inferred from homology"/>
<evidence type="ECO:0000256" key="3">
    <source>
        <dbReference type="PROSITE-ProRule" id="PRU10007"/>
    </source>
</evidence>
<dbReference type="HOGENOM" id="CLU_005391_0_0_11"/>
<dbReference type="InterPro" id="IPR016161">
    <property type="entry name" value="Ald_DH/histidinol_DH"/>
</dbReference>
<feature type="active site" evidence="3">
    <location>
        <position position="271"/>
    </location>
</feature>
<dbReference type="EC" id="1.2.1.39" evidence="6"/>
<keyword evidence="2 4" id="KW-0560">Oxidoreductase</keyword>
<gene>
    <name evidence="6" type="ORF">NONO_c27130</name>
</gene>
<dbReference type="Gene3D" id="3.40.309.10">
    <property type="entry name" value="Aldehyde Dehydrogenase, Chain A, domain 2"/>
    <property type="match status" value="1"/>
</dbReference>